<dbReference type="GO" id="GO:0003006">
    <property type="term" value="P:developmental process involved in reproduction"/>
    <property type="evidence" value="ECO:0007669"/>
    <property type="project" value="TreeGrafter"/>
</dbReference>
<reference evidence="2 3" key="1">
    <citation type="journal article" date="2023" name="Life. Sci Alliance">
        <title>Evolutionary insights into 3D genome organization and epigenetic landscape of Vigna mungo.</title>
        <authorList>
            <person name="Junaid A."/>
            <person name="Singh B."/>
            <person name="Bhatia S."/>
        </authorList>
    </citation>
    <scope>NUCLEOTIDE SEQUENCE [LARGE SCALE GENOMIC DNA]</scope>
    <source>
        <strain evidence="2">Urdbean</strain>
    </source>
</reference>
<gene>
    <name evidence="2" type="ORF">V8G54_036462</name>
</gene>
<accession>A0AAQ3RCS3</accession>
<dbReference type="PANTHER" id="PTHR35489:SF2">
    <property type="entry name" value="TITAN9"/>
    <property type="match status" value="1"/>
</dbReference>
<dbReference type="PANTHER" id="PTHR35489">
    <property type="entry name" value="TITAN9"/>
    <property type="match status" value="1"/>
</dbReference>
<dbReference type="EMBL" id="CP144690">
    <property type="protein sequence ID" value="WVY90948.1"/>
    <property type="molecule type" value="Genomic_DNA"/>
</dbReference>
<keyword evidence="3" id="KW-1185">Reference proteome</keyword>
<proteinExistence type="predicted"/>
<sequence length="213" mass="24992">MEVLYMKLYDQYTEVKTKKLSDLEHPNEEQQLKFINCLSAAEEAIKHLKTEKEELLAQVNDLRVELASLKAAIDNQLADYQMLLRKESHKNETFSEEVEKLQLLCQEGAYQDLDNNKRIVAIRNHQVEGALPTELQEDRHTYIPLKVLQRRNQQPHGKEIPQLLIQWQEGGLEGATWEEKHYIRPQFPNFNLEDKVDVGEEGNVRPLQVYEEE</sequence>
<feature type="coiled-coil region" evidence="1">
    <location>
        <begin position="38"/>
        <end position="86"/>
    </location>
</feature>
<evidence type="ECO:0000313" key="3">
    <source>
        <dbReference type="Proteomes" id="UP001374535"/>
    </source>
</evidence>
<keyword evidence="1" id="KW-0175">Coiled coil</keyword>
<protein>
    <submittedName>
        <fullName evidence="2">Uncharacterized protein</fullName>
    </submittedName>
</protein>
<name>A0AAQ3RCS3_VIGMU</name>
<evidence type="ECO:0000256" key="1">
    <source>
        <dbReference type="SAM" id="Coils"/>
    </source>
</evidence>
<evidence type="ECO:0000313" key="2">
    <source>
        <dbReference type="EMBL" id="WVY90948.1"/>
    </source>
</evidence>
<dbReference type="AlphaFoldDB" id="A0AAQ3RCS3"/>
<organism evidence="2 3">
    <name type="scientific">Vigna mungo</name>
    <name type="common">Black gram</name>
    <name type="synonym">Phaseolus mungo</name>
    <dbReference type="NCBI Taxonomy" id="3915"/>
    <lineage>
        <taxon>Eukaryota</taxon>
        <taxon>Viridiplantae</taxon>
        <taxon>Streptophyta</taxon>
        <taxon>Embryophyta</taxon>
        <taxon>Tracheophyta</taxon>
        <taxon>Spermatophyta</taxon>
        <taxon>Magnoliopsida</taxon>
        <taxon>eudicotyledons</taxon>
        <taxon>Gunneridae</taxon>
        <taxon>Pentapetalae</taxon>
        <taxon>rosids</taxon>
        <taxon>fabids</taxon>
        <taxon>Fabales</taxon>
        <taxon>Fabaceae</taxon>
        <taxon>Papilionoideae</taxon>
        <taxon>50 kb inversion clade</taxon>
        <taxon>NPAAA clade</taxon>
        <taxon>indigoferoid/millettioid clade</taxon>
        <taxon>Phaseoleae</taxon>
        <taxon>Vigna</taxon>
    </lineage>
</organism>
<dbReference type="Proteomes" id="UP001374535">
    <property type="component" value="Chromosome 11"/>
</dbReference>